<dbReference type="GO" id="GO:0008897">
    <property type="term" value="F:holo-[acyl-carrier-protein] synthase activity"/>
    <property type="evidence" value="ECO:0007669"/>
    <property type="project" value="InterPro"/>
</dbReference>
<protein>
    <submittedName>
        <fullName evidence="3">4-phosphopantetheinyl transferase family protein</fullName>
    </submittedName>
</protein>
<dbReference type="AlphaFoldDB" id="A0A4U1BYY8"/>
<reference evidence="3 4" key="1">
    <citation type="submission" date="2019-04" db="EMBL/GenBank/DDBJ databases">
        <title>Pedobacter sp. AR-2-6 sp. nov., isolated from Arctic soil.</title>
        <authorList>
            <person name="Dahal R.H."/>
            <person name="Kim D.-U."/>
        </authorList>
    </citation>
    <scope>NUCLEOTIDE SEQUENCE [LARGE SCALE GENOMIC DNA]</scope>
    <source>
        <strain evidence="3 4">AR-2-6</strain>
    </source>
</reference>
<evidence type="ECO:0000259" key="2">
    <source>
        <dbReference type="Pfam" id="PF01648"/>
    </source>
</evidence>
<proteinExistence type="predicted"/>
<dbReference type="SUPFAM" id="SSF56214">
    <property type="entry name" value="4'-phosphopantetheinyl transferase"/>
    <property type="match status" value="1"/>
</dbReference>
<keyword evidence="4" id="KW-1185">Reference proteome</keyword>
<evidence type="ECO:0000313" key="3">
    <source>
        <dbReference type="EMBL" id="TKB97980.1"/>
    </source>
</evidence>
<dbReference type="InterPro" id="IPR008278">
    <property type="entry name" value="4-PPantetheinyl_Trfase_dom"/>
</dbReference>
<dbReference type="OrthoDB" id="663853at2"/>
<dbReference type="Proteomes" id="UP000310477">
    <property type="component" value="Unassembled WGS sequence"/>
</dbReference>
<dbReference type="GO" id="GO:0000287">
    <property type="term" value="F:magnesium ion binding"/>
    <property type="evidence" value="ECO:0007669"/>
    <property type="project" value="InterPro"/>
</dbReference>
<keyword evidence="1 3" id="KW-0808">Transferase</keyword>
<organism evidence="3 4">
    <name type="scientific">Pedobacter cryotolerans</name>
    <dbReference type="NCBI Taxonomy" id="2571270"/>
    <lineage>
        <taxon>Bacteria</taxon>
        <taxon>Pseudomonadati</taxon>
        <taxon>Bacteroidota</taxon>
        <taxon>Sphingobacteriia</taxon>
        <taxon>Sphingobacteriales</taxon>
        <taxon>Sphingobacteriaceae</taxon>
        <taxon>Pedobacter</taxon>
    </lineage>
</organism>
<dbReference type="InterPro" id="IPR037143">
    <property type="entry name" value="4-PPantetheinyl_Trfase_dom_sf"/>
</dbReference>
<dbReference type="RefSeq" id="WP_136877904.1">
    <property type="nucleotide sequence ID" value="NZ_SWBO01000010.1"/>
</dbReference>
<dbReference type="Pfam" id="PF01648">
    <property type="entry name" value="ACPS"/>
    <property type="match status" value="1"/>
</dbReference>
<sequence>MLGNDIVDLQLAAKQSNWRRKGYLQKIFTEQEQDLIADAENQDQMVWLLWSMKEAAYKIVNIEIGERFYRPKSFECIPNFSEHLIKGKATYEDLELDTVSELNENFANTTATSEQNRKLEHYLLNNPNTYIEDFNKNSFQFRLVKNEANLPTIQDILTEEYGPASVSHHGRYVSIVHPSQFEPV</sequence>
<evidence type="ECO:0000313" key="4">
    <source>
        <dbReference type="Proteomes" id="UP000310477"/>
    </source>
</evidence>
<dbReference type="EMBL" id="SWBO01000010">
    <property type="protein sequence ID" value="TKB97980.1"/>
    <property type="molecule type" value="Genomic_DNA"/>
</dbReference>
<feature type="domain" description="4'-phosphopantetheinyl transferase" evidence="2">
    <location>
        <begin position="2"/>
        <end position="81"/>
    </location>
</feature>
<accession>A0A4U1BYY8</accession>
<name>A0A4U1BYY8_9SPHI</name>
<dbReference type="Gene3D" id="3.90.470.20">
    <property type="entry name" value="4'-phosphopantetheinyl transferase domain"/>
    <property type="match status" value="1"/>
</dbReference>
<evidence type="ECO:0000256" key="1">
    <source>
        <dbReference type="ARBA" id="ARBA00022679"/>
    </source>
</evidence>
<comment type="caution">
    <text evidence="3">The sequence shown here is derived from an EMBL/GenBank/DDBJ whole genome shotgun (WGS) entry which is preliminary data.</text>
</comment>
<gene>
    <name evidence="3" type="ORF">FA045_15045</name>
</gene>